<dbReference type="InterPro" id="IPR039356">
    <property type="entry name" value="YfbR/HDDC2"/>
</dbReference>
<sequence length="192" mass="21473">MRQEDLSGALDFLRAAERLKDTFRSGFTAEGRPESTAAHTWRLALMAIIFEKDLGEIDFGRLLKILIVHDLGETLSGDVPAVAQMPGEEKVAQERADLLELTAPIDPTRRQAILDLWEEYEAGTTPEARLAKGFDKLETILQHNQGLNPPDFDYRFNLDYGRSATDAHPLLQAIRAVLDAETEARAENSRVD</sequence>
<name>A0A1G5N1N1_AFIMA</name>
<feature type="domain" description="HD" evidence="3">
    <location>
        <begin position="16"/>
        <end position="174"/>
    </location>
</feature>
<evidence type="ECO:0000259" key="3">
    <source>
        <dbReference type="Pfam" id="PF13023"/>
    </source>
</evidence>
<reference evidence="4 5" key="1">
    <citation type="submission" date="2016-10" db="EMBL/GenBank/DDBJ databases">
        <authorList>
            <person name="de Groot N.N."/>
        </authorList>
    </citation>
    <scope>NUCLEOTIDE SEQUENCE [LARGE SCALE GENOMIC DNA]</scope>
    <source>
        <strain evidence="4 5">DSM 2698</strain>
    </source>
</reference>
<keyword evidence="2 4" id="KW-0378">Hydrolase</keyword>
<dbReference type="GO" id="GO:0005737">
    <property type="term" value="C:cytoplasm"/>
    <property type="evidence" value="ECO:0007669"/>
    <property type="project" value="TreeGrafter"/>
</dbReference>
<dbReference type="GO" id="GO:0046872">
    <property type="term" value="F:metal ion binding"/>
    <property type="evidence" value="ECO:0007669"/>
    <property type="project" value="UniProtKB-KW"/>
</dbReference>
<keyword evidence="1" id="KW-0479">Metal-binding</keyword>
<dbReference type="PANTHER" id="PTHR11845:SF13">
    <property type="entry name" value="5'-DEOXYNUCLEOTIDASE HDDC2"/>
    <property type="match status" value="1"/>
</dbReference>
<dbReference type="SUPFAM" id="SSF109604">
    <property type="entry name" value="HD-domain/PDEase-like"/>
    <property type="match status" value="1"/>
</dbReference>
<dbReference type="Pfam" id="PF13023">
    <property type="entry name" value="HD_3"/>
    <property type="match status" value="1"/>
</dbReference>
<evidence type="ECO:0000313" key="4">
    <source>
        <dbReference type="EMBL" id="SCZ31064.1"/>
    </source>
</evidence>
<accession>A0A1G5N1N1</accession>
<evidence type="ECO:0000256" key="1">
    <source>
        <dbReference type="ARBA" id="ARBA00022723"/>
    </source>
</evidence>
<organism evidence="4 5">
    <name type="scientific">Afifella marina DSM 2698</name>
    <dbReference type="NCBI Taxonomy" id="1120955"/>
    <lineage>
        <taxon>Bacteria</taxon>
        <taxon>Pseudomonadati</taxon>
        <taxon>Pseudomonadota</taxon>
        <taxon>Alphaproteobacteria</taxon>
        <taxon>Hyphomicrobiales</taxon>
        <taxon>Afifellaceae</taxon>
        <taxon>Afifella</taxon>
    </lineage>
</organism>
<dbReference type="AlphaFoldDB" id="A0A1G5N1N1"/>
<dbReference type="Proteomes" id="UP000199347">
    <property type="component" value="Unassembled WGS sequence"/>
</dbReference>
<dbReference type="STRING" id="1120955.SAMN03080610_01325"/>
<keyword evidence="5" id="KW-1185">Reference proteome</keyword>
<dbReference type="InterPro" id="IPR006674">
    <property type="entry name" value="HD_domain"/>
</dbReference>
<proteinExistence type="predicted"/>
<protein>
    <submittedName>
        <fullName evidence="4">Metal dependent phosphohydrolase</fullName>
    </submittedName>
</protein>
<dbReference type="PANTHER" id="PTHR11845">
    <property type="entry name" value="5'-DEOXYNUCLEOTIDASE HDDC2"/>
    <property type="match status" value="1"/>
</dbReference>
<dbReference type="Gene3D" id="1.10.3210.10">
    <property type="entry name" value="Hypothetical protein af1432"/>
    <property type="match status" value="1"/>
</dbReference>
<dbReference type="RefSeq" id="WP_092810806.1">
    <property type="nucleotide sequence ID" value="NZ_FMVW01000002.1"/>
</dbReference>
<evidence type="ECO:0000313" key="5">
    <source>
        <dbReference type="Proteomes" id="UP000199347"/>
    </source>
</evidence>
<gene>
    <name evidence="4" type="ORF">SAMN03080610_01325</name>
</gene>
<dbReference type="EMBL" id="FMVW01000002">
    <property type="protein sequence ID" value="SCZ31064.1"/>
    <property type="molecule type" value="Genomic_DNA"/>
</dbReference>
<dbReference type="OrthoDB" id="9796032at2"/>
<evidence type="ECO:0000256" key="2">
    <source>
        <dbReference type="ARBA" id="ARBA00022801"/>
    </source>
</evidence>
<dbReference type="GO" id="GO:0002953">
    <property type="term" value="F:5'-deoxynucleotidase activity"/>
    <property type="evidence" value="ECO:0007669"/>
    <property type="project" value="InterPro"/>
</dbReference>